<dbReference type="InterPro" id="IPR020557">
    <property type="entry name" value="Fumarate_lyase_CS"/>
</dbReference>
<dbReference type="EC" id="4.3.2.1" evidence="2"/>
<dbReference type="CDD" id="cd01359">
    <property type="entry name" value="Argininosuccinate_lyase"/>
    <property type="match status" value="1"/>
</dbReference>
<dbReference type="InterPro" id="IPR000362">
    <property type="entry name" value="Fumarate_lyase_fam"/>
</dbReference>
<dbReference type="EMBL" id="BMQM01000053">
    <property type="protein sequence ID" value="GGR75129.1"/>
    <property type="molecule type" value="Genomic_DNA"/>
</dbReference>
<dbReference type="GO" id="GO:0016829">
    <property type="term" value="F:lyase activity"/>
    <property type="evidence" value="ECO:0007669"/>
    <property type="project" value="UniProtKB-KW"/>
</dbReference>
<dbReference type="PANTHER" id="PTHR43814:SF1">
    <property type="entry name" value="ARGININOSUCCINATE LYASE"/>
    <property type="match status" value="1"/>
</dbReference>
<dbReference type="PROSITE" id="PS00163">
    <property type="entry name" value="FUMARATE_LYASES"/>
    <property type="match status" value="1"/>
</dbReference>
<feature type="domain" description="Argininosuccinate lyase C-terminal" evidence="5">
    <location>
        <begin position="374"/>
        <end position="442"/>
    </location>
</feature>
<comment type="pathway">
    <text evidence="1">Amino-acid biosynthesis; L-arginine biosynthesis; L-arginine from L-ornithine and carbamoyl phosphate: step 3/3.</text>
</comment>
<keyword evidence="3" id="KW-0028">Amino-acid biosynthesis</keyword>
<dbReference type="Proteomes" id="UP000634308">
    <property type="component" value="Unassembled WGS sequence"/>
</dbReference>
<dbReference type="Pfam" id="PF00206">
    <property type="entry name" value="Lyase_1"/>
    <property type="match status" value="1"/>
</dbReference>
<dbReference type="InterPro" id="IPR029419">
    <property type="entry name" value="Arg_succ_lyase_C"/>
</dbReference>
<dbReference type="PRINTS" id="PR00145">
    <property type="entry name" value="ARGSUCLYASE"/>
</dbReference>
<dbReference type="InterPro" id="IPR022761">
    <property type="entry name" value="Fumarate_lyase_N"/>
</dbReference>
<gene>
    <name evidence="6" type="primary">argH2</name>
    <name evidence="6" type="ORF">GCM10008959_40330</name>
</gene>
<evidence type="ECO:0000313" key="7">
    <source>
        <dbReference type="Proteomes" id="UP000634308"/>
    </source>
</evidence>
<evidence type="ECO:0000313" key="6">
    <source>
        <dbReference type="EMBL" id="GGR75129.1"/>
    </source>
</evidence>
<keyword evidence="7" id="KW-1185">Reference proteome</keyword>
<dbReference type="PANTHER" id="PTHR43814">
    <property type="entry name" value="ARGININOSUCCINATE LYASE"/>
    <property type="match status" value="1"/>
</dbReference>
<dbReference type="Gene3D" id="1.10.40.30">
    <property type="entry name" value="Fumarase/aspartase (C-terminal domain)"/>
    <property type="match status" value="1"/>
</dbReference>
<name>A0ABQ2S0D1_9DEIO</name>
<dbReference type="PRINTS" id="PR00149">
    <property type="entry name" value="FUMRATELYASE"/>
</dbReference>
<protein>
    <recommendedName>
        <fullName evidence="2">argininosuccinate lyase</fullName>
        <ecNumber evidence="2">4.3.2.1</ecNumber>
    </recommendedName>
</protein>
<feature type="domain" description="Fumarate lyase N-terminal" evidence="4">
    <location>
        <begin position="104"/>
        <end position="308"/>
    </location>
</feature>
<dbReference type="InterPro" id="IPR009049">
    <property type="entry name" value="Argininosuccinate_lyase"/>
</dbReference>
<sequence>MTARITQRLTPVPAKPDRTEETNMWHDIYLRAVLQPDYSYATEHLLPHLFDALTAHALMLDGCGVAHAAAAAAHLRSLREQPFPPYDPRIEDVFFTLDQALLQRDPAAAGALRTALSRNDLDMTIYRLSARLRLMRALARVLNLRRTLLALAEREVDTVIVAYTHHQPAQPTTLAHYLGAVENNLARDTRRMFGALGRLNLSPMGAVALGGTSFPIDRERTAQLLAFDGPLENTYDAVSASDWQVEVASTITIASTTLSRVLHDLLFWASRGLISLEDGLVQGSSVMPQKRNPVALEHARTKFSKAIGMTQSVILSSHNVPFGDINDPGPDMQPSLHSMWQEFREGVELLTASLTAPTIDRNAWLFEARQGESVVTELADAITRQTGDGFRDAHARIKRLLAALHAQGRTLSGVTLGDLREVGVTITEDELRGALDPAAFIARRTTLGGPAPQVMNPQLQQAAGRLEADAAQHAQLTRRFMDARTHLHGEPALPAGPPAHGGTA</sequence>
<organism evidence="6 7">
    <name type="scientific">Deinococcus seoulensis</name>
    <dbReference type="NCBI Taxonomy" id="1837379"/>
    <lineage>
        <taxon>Bacteria</taxon>
        <taxon>Thermotogati</taxon>
        <taxon>Deinococcota</taxon>
        <taxon>Deinococci</taxon>
        <taxon>Deinococcales</taxon>
        <taxon>Deinococcaceae</taxon>
        <taxon>Deinococcus</taxon>
    </lineage>
</organism>
<evidence type="ECO:0000256" key="1">
    <source>
        <dbReference type="ARBA" id="ARBA00004941"/>
    </source>
</evidence>
<keyword evidence="3" id="KW-0055">Arginine biosynthesis</keyword>
<reference evidence="7" key="1">
    <citation type="journal article" date="2019" name="Int. J. Syst. Evol. Microbiol.">
        <title>The Global Catalogue of Microorganisms (GCM) 10K type strain sequencing project: providing services to taxonomists for standard genome sequencing and annotation.</title>
        <authorList>
            <consortium name="The Broad Institute Genomics Platform"/>
            <consortium name="The Broad Institute Genome Sequencing Center for Infectious Disease"/>
            <person name="Wu L."/>
            <person name="Ma J."/>
        </authorList>
    </citation>
    <scope>NUCLEOTIDE SEQUENCE [LARGE SCALE GENOMIC DNA]</scope>
    <source>
        <strain evidence="7">JCM 31404</strain>
    </source>
</reference>
<evidence type="ECO:0000259" key="5">
    <source>
        <dbReference type="Pfam" id="PF14698"/>
    </source>
</evidence>
<dbReference type="Gene3D" id="1.20.200.10">
    <property type="entry name" value="Fumarase/aspartase (Central domain)"/>
    <property type="match status" value="1"/>
</dbReference>
<dbReference type="InterPro" id="IPR008948">
    <property type="entry name" value="L-Aspartase-like"/>
</dbReference>
<dbReference type="RefSeq" id="WP_229778112.1">
    <property type="nucleotide sequence ID" value="NZ_BMQM01000053.1"/>
</dbReference>
<proteinExistence type="predicted"/>
<comment type="caution">
    <text evidence="6">The sequence shown here is derived from an EMBL/GenBank/DDBJ whole genome shotgun (WGS) entry which is preliminary data.</text>
</comment>
<dbReference type="SUPFAM" id="SSF48557">
    <property type="entry name" value="L-aspartase-like"/>
    <property type="match status" value="1"/>
</dbReference>
<evidence type="ECO:0000259" key="4">
    <source>
        <dbReference type="Pfam" id="PF00206"/>
    </source>
</evidence>
<keyword evidence="6" id="KW-0456">Lyase</keyword>
<accession>A0ABQ2S0D1</accession>
<evidence type="ECO:0000256" key="2">
    <source>
        <dbReference type="ARBA" id="ARBA00012338"/>
    </source>
</evidence>
<dbReference type="Pfam" id="PF14698">
    <property type="entry name" value="ASL_C2"/>
    <property type="match status" value="1"/>
</dbReference>
<dbReference type="Gene3D" id="1.10.275.10">
    <property type="entry name" value="Fumarase/aspartase (N-terminal domain)"/>
    <property type="match status" value="1"/>
</dbReference>
<dbReference type="InterPro" id="IPR024083">
    <property type="entry name" value="Fumarase/histidase_N"/>
</dbReference>
<evidence type="ECO:0000256" key="3">
    <source>
        <dbReference type="ARBA" id="ARBA00022571"/>
    </source>
</evidence>